<evidence type="ECO:0000259" key="1">
    <source>
        <dbReference type="SMART" id="SM00256"/>
    </source>
</evidence>
<dbReference type="RefSeq" id="XP_021823170.1">
    <property type="nucleotide sequence ID" value="XM_021967478.1"/>
</dbReference>
<dbReference type="PANTHER" id="PTHR34145:SF28">
    <property type="entry name" value="F-BOX DOMAIN-CONTAINING PROTEIN"/>
    <property type="match status" value="1"/>
</dbReference>
<dbReference type="InterPro" id="IPR036047">
    <property type="entry name" value="F-box-like_dom_sf"/>
</dbReference>
<dbReference type="SMART" id="SM00256">
    <property type="entry name" value="FBOX"/>
    <property type="match status" value="1"/>
</dbReference>
<dbReference type="Gene3D" id="3.80.10.10">
    <property type="entry name" value="Ribonuclease Inhibitor"/>
    <property type="match status" value="1"/>
</dbReference>
<dbReference type="AlphaFoldDB" id="A0A6P5T7W1"/>
<dbReference type="Pfam" id="PF24758">
    <property type="entry name" value="LRR_At5g56370"/>
    <property type="match status" value="1"/>
</dbReference>
<protein>
    <submittedName>
        <fullName evidence="3">F-box/FBD/LRR-repeat protein At5g22670</fullName>
    </submittedName>
</protein>
<dbReference type="Proteomes" id="UP000515124">
    <property type="component" value="Unplaced"/>
</dbReference>
<evidence type="ECO:0000313" key="2">
    <source>
        <dbReference type="Proteomes" id="UP000515124"/>
    </source>
</evidence>
<proteinExistence type="predicted"/>
<dbReference type="SUPFAM" id="SSF81383">
    <property type="entry name" value="F-box domain"/>
    <property type="match status" value="1"/>
</dbReference>
<dbReference type="SUPFAM" id="SSF52047">
    <property type="entry name" value="RNI-like"/>
    <property type="match status" value="1"/>
</dbReference>
<dbReference type="InterPro" id="IPR001810">
    <property type="entry name" value="F-box_dom"/>
</dbReference>
<dbReference type="GeneID" id="110764490"/>
<dbReference type="KEGG" id="pavi:110764490"/>
<accession>A0A6P5T7W1</accession>
<reference evidence="3" key="1">
    <citation type="submission" date="2025-08" db="UniProtKB">
        <authorList>
            <consortium name="RefSeq"/>
        </authorList>
    </citation>
    <scope>IDENTIFICATION</scope>
</reference>
<name>A0A6P5T7W1_PRUAV</name>
<keyword evidence="2" id="KW-1185">Reference proteome</keyword>
<dbReference type="InterPro" id="IPR053772">
    <property type="entry name" value="At1g61320/At1g61330-like"/>
</dbReference>
<feature type="domain" description="F-box" evidence="1">
    <location>
        <begin position="12"/>
        <end position="52"/>
    </location>
</feature>
<dbReference type="InterPro" id="IPR032675">
    <property type="entry name" value="LRR_dom_sf"/>
</dbReference>
<dbReference type="Pfam" id="PF00646">
    <property type="entry name" value="F-box"/>
    <property type="match status" value="1"/>
</dbReference>
<dbReference type="PANTHER" id="PTHR34145">
    <property type="entry name" value="OS02G0105600 PROTEIN"/>
    <property type="match status" value="1"/>
</dbReference>
<evidence type="ECO:0000313" key="3">
    <source>
        <dbReference type="RefSeq" id="XP_021823170.1"/>
    </source>
</evidence>
<dbReference type="InterPro" id="IPR055411">
    <property type="entry name" value="LRR_FXL15/At3g58940/PEG3-like"/>
</dbReference>
<sequence length="489" mass="56361">MATTNKKHKPYLPDDIIYKILRRLPTKAAVRMSSLSKQWEGVWSLLPSLDFDEGGNPDDYHHHNFVVDTENLLRHKRFVNNILAKYLEYRQKDNKQKDVLDKLKIRMARFHTGDVTLINKWLDFSFETSVKELDISLRISKLHWNIEDGGFWFYYCISRRTFFNAKSLTALNLEHVRIKSFDHTIHDTSLSLLPSLKTMCLKSVVFDNHALFSLIRECPSIESLSLASCSFEDSLSSSSLKSLEVKDCMAPKVEVDEAVNLECFTVVSSQLPLQQISLRRSNNLRYIHIRAQHLQCISLNGCHQTVKATIDTPNLVSFYFNGYVSYSNFHVKAPNLKVASIRLLDHWDEELSTIDRPWKHFPTLRDFLKEFGCSKQLNLLAYEFKGIIFPENFRKIFSSPLPYANVETSLHALFNCTVSSSLLEKLGWTSLLTALPRDDTASWLQVVWEVLPNSQHSLFAIGLWSLWNCMRVGTEALVLYGECLEVPSP</sequence>
<organism evidence="2 3">
    <name type="scientific">Prunus avium</name>
    <name type="common">Cherry</name>
    <name type="synonym">Cerasus avium</name>
    <dbReference type="NCBI Taxonomy" id="42229"/>
    <lineage>
        <taxon>Eukaryota</taxon>
        <taxon>Viridiplantae</taxon>
        <taxon>Streptophyta</taxon>
        <taxon>Embryophyta</taxon>
        <taxon>Tracheophyta</taxon>
        <taxon>Spermatophyta</taxon>
        <taxon>Magnoliopsida</taxon>
        <taxon>eudicotyledons</taxon>
        <taxon>Gunneridae</taxon>
        <taxon>Pentapetalae</taxon>
        <taxon>rosids</taxon>
        <taxon>fabids</taxon>
        <taxon>Rosales</taxon>
        <taxon>Rosaceae</taxon>
        <taxon>Amygdaloideae</taxon>
        <taxon>Amygdaleae</taxon>
        <taxon>Prunus</taxon>
    </lineage>
</organism>
<gene>
    <name evidence="3" type="primary">LOC110764490</name>
</gene>